<dbReference type="Gene3D" id="2.40.128.20">
    <property type="match status" value="1"/>
</dbReference>
<protein>
    <submittedName>
        <fullName evidence="2">Putative tick histamine binding protein</fullName>
    </submittedName>
</protein>
<dbReference type="InterPro" id="IPR012674">
    <property type="entry name" value="Calycin"/>
</dbReference>
<dbReference type="Pfam" id="PF02098">
    <property type="entry name" value="His_binding"/>
    <property type="match status" value="1"/>
</dbReference>
<name>A0A6M2E522_9ACAR</name>
<dbReference type="AlphaFoldDB" id="A0A6M2E522"/>
<organism evidence="2">
    <name type="scientific">Amblyomma tuberculatum</name>
    <dbReference type="NCBI Taxonomy" id="48802"/>
    <lineage>
        <taxon>Eukaryota</taxon>
        <taxon>Metazoa</taxon>
        <taxon>Ecdysozoa</taxon>
        <taxon>Arthropoda</taxon>
        <taxon>Chelicerata</taxon>
        <taxon>Arachnida</taxon>
        <taxon>Acari</taxon>
        <taxon>Parasitiformes</taxon>
        <taxon>Ixodida</taxon>
        <taxon>Ixodoidea</taxon>
        <taxon>Ixodidae</taxon>
        <taxon>Amblyomminae</taxon>
        <taxon>Amblyomma</taxon>
    </lineage>
</organism>
<feature type="chain" id="PRO_5026972422" evidence="1">
    <location>
        <begin position="25"/>
        <end position="230"/>
    </location>
</feature>
<sequence length="230" mass="26122">MGFLLVTSVFGALFLLSIKHMAHAASEDDECPEVKTWNSQNAWQSLMNSSGRVYYLVNSSYTSDTYTDPHGVEKYHCTSGKKYFTSEESDKNVWVTAGLYNGTIKNFTYKITNVSSQETPKLNVTVEDGAPSVPVPGSEYELIYSDGASCQLFKVRMQFGTFPYSGFELWASDDTKDNIEPCCLKAISIKLEHIKFKYTTYEKDNCTEIEKFWESQKENGEDEKPTQNRD</sequence>
<accession>A0A6M2E522</accession>
<reference evidence="2" key="1">
    <citation type="submission" date="2019-12" db="EMBL/GenBank/DDBJ databases">
        <title>The sialotranscriptome of the gopher-tortoise tick, Amblyomma tuberculatum.</title>
        <authorList>
            <person name="Karim S."/>
            <person name="Andersen J."/>
            <person name="Kumar D."/>
            <person name="Adamson S."/>
            <person name="Ennen J."/>
            <person name="Qualis C.P."/>
            <person name="Ribeiro J.M.C."/>
        </authorList>
    </citation>
    <scope>NUCLEOTIDE SEQUENCE</scope>
    <source>
        <strain evidence="2">Removed</strain>
        <tissue evidence="2">Salivary glands</tissue>
    </source>
</reference>
<dbReference type="GO" id="GO:0043176">
    <property type="term" value="F:amine binding"/>
    <property type="evidence" value="ECO:0007669"/>
    <property type="project" value="InterPro"/>
</dbReference>
<feature type="signal peptide" evidence="1">
    <location>
        <begin position="1"/>
        <end position="24"/>
    </location>
</feature>
<proteinExistence type="predicted"/>
<dbReference type="EMBL" id="GIDH01001632">
    <property type="protein sequence ID" value="NOV53575.1"/>
    <property type="molecule type" value="Transcribed_RNA"/>
</dbReference>
<dbReference type="GO" id="GO:0030682">
    <property type="term" value="P:symbiont-mediated perturbation of host defenses"/>
    <property type="evidence" value="ECO:0007669"/>
    <property type="project" value="InterPro"/>
</dbReference>
<dbReference type="SUPFAM" id="SSF50814">
    <property type="entry name" value="Lipocalins"/>
    <property type="match status" value="1"/>
</dbReference>
<keyword evidence="1" id="KW-0732">Signal</keyword>
<dbReference type="InterPro" id="IPR002970">
    <property type="entry name" value="Tick_his-bd"/>
</dbReference>
<evidence type="ECO:0000313" key="2">
    <source>
        <dbReference type="EMBL" id="NOV53575.1"/>
    </source>
</evidence>
<evidence type="ECO:0000256" key="1">
    <source>
        <dbReference type="SAM" id="SignalP"/>
    </source>
</evidence>